<feature type="non-terminal residue" evidence="2">
    <location>
        <position position="66"/>
    </location>
</feature>
<proteinExistence type="predicted"/>
<feature type="region of interest" description="Disordered" evidence="1">
    <location>
        <begin position="1"/>
        <end position="39"/>
    </location>
</feature>
<dbReference type="RefSeq" id="WP_353639736.1">
    <property type="nucleotide sequence ID" value="NZ_JBEUDR010000001.1"/>
</dbReference>
<feature type="compositionally biased region" description="Basic residues" evidence="1">
    <location>
        <begin position="11"/>
        <end position="27"/>
    </location>
</feature>
<protein>
    <submittedName>
        <fullName evidence="2">Uncharacterized protein</fullName>
    </submittedName>
</protein>
<keyword evidence="3" id="KW-1185">Reference proteome</keyword>
<evidence type="ECO:0000313" key="3">
    <source>
        <dbReference type="Proteomes" id="UP001437419"/>
    </source>
</evidence>
<sequence length="66" mass="7394">MPIRVTTPGNRQHKQQQKKKKKKKKRCIGAPPQQTVGTARVERPTSLQVSSDGLNVNFLVQGQDAR</sequence>
<gene>
    <name evidence="2" type="ORF">ABU900_08250</name>
</gene>
<organism evidence="2 3">
    <name type="scientific">Alcaligenes phenolicus</name>
    <dbReference type="NCBI Taxonomy" id="232846"/>
    <lineage>
        <taxon>Bacteria</taxon>
        <taxon>Pseudomonadati</taxon>
        <taxon>Pseudomonadota</taxon>
        <taxon>Betaproteobacteria</taxon>
        <taxon>Burkholderiales</taxon>
        <taxon>Alcaligenaceae</taxon>
        <taxon>Alcaligenes</taxon>
    </lineage>
</organism>
<comment type="caution">
    <text evidence="2">The sequence shown here is derived from an EMBL/GenBank/DDBJ whole genome shotgun (WGS) entry which is preliminary data.</text>
</comment>
<accession>A0ABV2BHW8</accession>
<reference evidence="2 3" key="1">
    <citation type="submission" date="2024-06" db="EMBL/GenBank/DDBJ databases">
        <title>Alcaligenes phenolicus JC896.</title>
        <authorList>
            <person name="Venkata Ramana C."/>
            <person name="Sasikala C."/>
            <person name="Mahima D."/>
        </authorList>
    </citation>
    <scope>NUCLEOTIDE SEQUENCE [LARGE SCALE GENOMIC DNA]</scope>
    <source>
        <strain evidence="2 3">JC896</strain>
    </source>
</reference>
<evidence type="ECO:0000256" key="1">
    <source>
        <dbReference type="SAM" id="MobiDB-lite"/>
    </source>
</evidence>
<dbReference type="EMBL" id="JBEUDR010000001">
    <property type="protein sequence ID" value="MES5324389.1"/>
    <property type="molecule type" value="Genomic_DNA"/>
</dbReference>
<name>A0ABV2BHW8_9BURK</name>
<evidence type="ECO:0000313" key="2">
    <source>
        <dbReference type="EMBL" id="MES5324389.1"/>
    </source>
</evidence>
<dbReference type="Proteomes" id="UP001437419">
    <property type="component" value="Unassembled WGS sequence"/>
</dbReference>